<reference evidence="3 4" key="1">
    <citation type="submission" date="2020-08" db="EMBL/GenBank/DDBJ databases">
        <title>Genomic Encyclopedia of Type Strains, Phase IV (KMG-IV): sequencing the most valuable type-strain genomes for metagenomic binning, comparative biology and taxonomic classification.</title>
        <authorList>
            <person name="Goeker M."/>
        </authorList>
    </citation>
    <scope>NUCLEOTIDE SEQUENCE [LARGE SCALE GENOMIC DNA]</scope>
    <source>
        <strain evidence="3 4">DSM 29050</strain>
    </source>
</reference>
<evidence type="ECO:0000313" key="4">
    <source>
        <dbReference type="Proteomes" id="UP000581447"/>
    </source>
</evidence>
<dbReference type="GO" id="GO:0000155">
    <property type="term" value="F:phosphorelay sensor kinase activity"/>
    <property type="evidence" value="ECO:0007669"/>
    <property type="project" value="InterPro"/>
</dbReference>
<evidence type="ECO:0000256" key="1">
    <source>
        <dbReference type="ARBA" id="ARBA00000085"/>
    </source>
</evidence>
<dbReference type="AlphaFoldDB" id="A0A840B298"/>
<protein>
    <recommendedName>
        <fullName evidence="2">histidine kinase</fullName>
        <ecNumber evidence="2">2.7.13.3</ecNumber>
    </recommendedName>
</protein>
<dbReference type="Proteomes" id="UP000581447">
    <property type="component" value="Unassembled WGS sequence"/>
</dbReference>
<accession>A0A840B298</accession>
<dbReference type="EC" id="2.7.13.3" evidence="2"/>
<keyword evidence="4" id="KW-1185">Reference proteome</keyword>
<proteinExistence type="predicted"/>
<comment type="catalytic activity">
    <reaction evidence="1">
        <text>ATP + protein L-histidine = ADP + protein N-phospho-L-histidine.</text>
        <dbReference type="EC" id="2.7.13.3"/>
    </reaction>
</comment>
<dbReference type="EMBL" id="JACIEA010000002">
    <property type="protein sequence ID" value="MBB3943402.1"/>
    <property type="molecule type" value="Genomic_DNA"/>
</dbReference>
<organism evidence="3 4">
    <name type="scientific">Sphingorhabdus rigui</name>
    <dbReference type="NCBI Taxonomy" id="1282858"/>
    <lineage>
        <taxon>Bacteria</taxon>
        <taxon>Pseudomonadati</taxon>
        <taxon>Pseudomonadota</taxon>
        <taxon>Alphaproteobacteria</taxon>
        <taxon>Sphingomonadales</taxon>
        <taxon>Sphingomonadaceae</taxon>
        <taxon>Sphingorhabdus</taxon>
    </lineage>
</organism>
<dbReference type="RefSeq" id="WP_183941723.1">
    <property type="nucleotide sequence ID" value="NZ_BAABBG010000005.1"/>
</dbReference>
<evidence type="ECO:0000256" key="2">
    <source>
        <dbReference type="ARBA" id="ARBA00012438"/>
    </source>
</evidence>
<dbReference type="CDD" id="cd00082">
    <property type="entry name" value="HisKA"/>
    <property type="match status" value="1"/>
</dbReference>
<name>A0A840B298_9SPHN</name>
<comment type="caution">
    <text evidence="3">The sequence shown here is derived from an EMBL/GenBank/DDBJ whole genome shotgun (WGS) entry which is preliminary data.</text>
</comment>
<gene>
    <name evidence="3" type="ORF">GGR91_001660</name>
</gene>
<dbReference type="InterPro" id="IPR003661">
    <property type="entry name" value="HisK_dim/P_dom"/>
</dbReference>
<evidence type="ECO:0000313" key="3">
    <source>
        <dbReference type="EMBL" id="MBB3943402.1"/>
    </source>
</evidence>
<sequence length="71" mass="8257">MQKSPIDHQTRFHDMAQPMNVIRLCCSNIRARPFNDVESDKAYLDKKILRIEEQVDRLSALLDDLRSSLNG</sequence>